<proteinExistence type="predicted"/>
<organism evidence="1 2">
    <name type="scientific">Halomicrobium zhouii</name>
    <dbReference type="NCBI Taxonomy" id="767519"/>
    <lineage>
        <taxon>Archaea</taxon>
        <taxon>Methanobacteriati</taxon>
        <taxon>Methanobacteriota</taxon>
        <taxon>Stenosarchaea group</taxon>
        <taxon>Halobacteria</taxon>
        <taxon>Halobacteriales</taxon>
        <taxon>Haloarculaceae</taxon>
        <taxon>Halomicrobium</taxon>
    </lineage>
</organism>
<dbReference type="STRING" id="767519.SAMN05216559_1277"/>
<accession>A0A1I6KQ20</accession>
<reference evidence="1 2" key="1">
    <citation type="submission" date="2016-10" db="EMBL/GenBank/DDBJ databases">
        <authorList>
            <person name="de Groot N.N."/>
        </authorList>
    </citation>
    <scope>NUCLEOTIDE SEQUENCE [LARGE SCALE GENOMIC DNA]</scope>
    <source>
        <strain evidence="1 2">CGMCC 1.10457</strain>
    </source>
</reference>
<evidence type="ECO:0000313" key="2">
    <source>
        <dbReference type="Proteomes" id="UP000199062"/>
    </source>
</evidence>
<dbReference type="Proteomes" id="UP000199062">
    <property type="component" value="Unassembled WGS sequence"/>
</dbReference>
<dbReference type="EMBL" id="FOZK01000001">
    <property type="protein sequence ID" value="SFR93352.1"/>
    <property type="molecule type" value="Genomic_DNA"/>
</dbReference>
<evidence type="ECO:0000313" key="1">
    <source>
        <dbReference type="EMBL" id="SFR93352.1"/>
    </source>
</evidence>
<sequence>MHSHETDDDAVSLAHRLLTLAKLAATTLAALGAAAKAFGLI</sequence>
<name>A0A1I6KQ20_9EURY</name>
<dbReference type="AlphaFoldDB" id="A0A1I6KQ20"/>
<gene>
    <name evidence="1" type="ORF">SAMN05216559_1277</name>
</gene>
<protein>
    <submittedName>
        <fullName evidence="1">Uncharacterized protein</fullName>
    </submittedName>
</protein>
<keyword evidence="2" id="KW-1185">Reference proteome</keyword>
<dbReference type="RefSeq" id="WP_281244878.1">
    <property type="nucleotide sequence ID" value="NZ_FOZK01000001.1"/>
</dbReference>